<dbReference type="SUPFAM" id="SSF144292">
    <property type="entry name" value="occludin/ELL-like"/>
    <property type="match status" value="1"/>
</dbReference>
<evidence type="ECO:0000256" key="1">
    <source>
        <dbReference type="ARBA" id="ARBA00004123"/>
    </source>
</evidence>
<keyword evidence="3" id="KW-0805">Transcription regulation</keyword>
<evidence type="ECO:0000256" key="6">
    <source>
        <dbReference type="PROSITE-ProRule" id="PRU01324"/>
    </source>
</evidence>
<dbReference type="Pfam" id="PF10390">
    <property type="entry name" value="ELL"/>
    <property type="match status" value="1"/>
</dbReference>
<feature type="compositionally biased region" description="Low complexity" evidence="8">
    <location>
        <begin position="306"/>
        <end position="317"/>
    </location>
</feature>
<dbReference type="InterPro" id="IPR010844">
    <property type="entry name" value="Occludin_ELL"/>
</dbReference>
<sequence>MLNSSFNNSYIYLQIERGKNEFSTREIKPNQTDIGRKVKVKQTANGGRGSIPPIPPRGSNEKPTPPHPSMRDSLLKPSSYPSPNTPSKPSNLVNSTSNLQVQHLSNGLGSNHVSSTRPQNKPTTPDILKRPIKERLIHLLALRPFKKYEIFERLTKEGLRERGSMSSVLKQIAHMKDNAYHLNRACWNDVRENWPFYTESEKQILKRRKPQNLTPPGSSDSGSSGSGQSPTSTHPGSPPPPVTTSTKRPGYYDGADGFPTKRQRVSHYRKPAEPTINLPPVENKSQRKPITDSRDSSNMNPRSRESPSTTTTTPTNNHGINNSHHFVNGYPNGALKDKRNHLSDDDEENVSSKNKKRMCDSYNGICFDVKRDTAEHSPYTNGYNVARESTDFPALEKFPEEVPKDTTTYQNGDVYSSERWISNVQEVKKENVKYENNKYDRDVSSSTANGIARVSPDSQSETLLLPPEPSPSPIKNGISSSLPDYLTEYTTIKSYEQRKRYKSDFNDNYAEYKDLHGIVEKVSRRFAELEERLKQADMQSPRYKDIKKQIMREYKENKKNVEHQKAKQRFQYLHDKLSHIKQLVKEYDKSILTQQYQNEQY</sequence>
<evidence type="ECO:0000313" key="10">
    <source>
        <dbReference type="EMBL" id="KAL3279674.1"/>
    </source>
</evidence>
<evidence type="ECO:0000256" key="8">
    <source>
        <dbReference type="SAM" id="MobiDB-lite"/>
    </source>
</evidence>
<evidence type="ECO:0000313" key="11">
    <source>
        <dbReference type="Proteomes" id="UP001516400"/>
    </source>
</evidence>
<dbReference type="InterPro" id="IPR036390">
    <property type="entry name" value="WH_DNA-bd_sf"/>
</dbReference>
<evidence type="ECO:0000256" key="7">
    <source>
        <dbReference type="SAM" id="Coils"/>
    </source>
</evidence>
<organism evidence="10 11">
    <name type="scientific">Cryptolaemus montrouzieri</name>
    <dbReference type="NCBI Taxonomy" id="559131"/>
    <lineage>
        <taxon>Eukaryota</taxon>
        <taxon>Metazoa</taxon>
        <taxon>Ecdysozoa</taxon>
        <taxon>Arthropoda</taxon>
        <taxon>Hexapoda</taxon>
        <taxon>Insecta</taxon>
        <taxon>Pterygota</taxon>
        <taxon>Neoptera</taxon>
        <taxon>Endopterygota</taxon>
        <taxon>Coleoptera</taxon>
        <taxon>Polyphaga</taxon>
        <taxon>Cucujiformia</taxon>
        <taxon>Coccinelloidea</taxon>
        <taxon>Coccinellidae</taxon>
        <taxon>Scymninae</taxon>
        <taxon>Scymnini</taxon>
        <taxon>Cryptolaemus</taxon>
    </lineage>
</organism>
<name>A0ABD2NM81_9CUCU</name>
<comment type="caution">
    <text evidence="10">The sequence shown here is derived from an EMBL/GenBank/DDBJ whole genome shotgun (WGS) entry which is preliminary data.</text>
</comment>
<feature type="compositionally biased region" description="Low complexity" evidence="8">
    <location>
        <begin position="214"/>
        <end position="235"/>
    </location>
</feature>
<accession>A0ABD2NM81</accession>
<feature type="coiled-coil region" evidence="7">
    <location>
        <begin position="519"/>
        <end position="571"/>
    </location>
</feature>
<dbReference type="PROSITE" id="PS51980">
    <property type="entry name" value="OCEL"/>
    <property type="match status" value="1"/>
</dbReference>
<dbReference type="PANTHER" id="PTHR23288">
    <property type="entry name" value="OCCLUDIN AND RNA POLYMERASE II ELONGATION FACTOR ELL"/>
    <property type="match status" value="1"/>
</dbReference>
<dbReference type="GO" id="GO:0005634">
    <property type="term" value="C:nucleus"/>
    <property type="evidence" value="ECO:0007669"/>
    <property type="project" value="UniProtKB-SubCell"/>
</dbReference>
<evidence type="ECO:0000256" key="2">
    <source>
        <dbReference type="ARBA" id="ARBA00009171"/>
    </source>
</evidence>
<reference evidence="10 11" key="1">
    <citation type="journal article" date="2021" name="BMC Biol.">
        <title>Horizontally acquired antibacterial genes associated with adaptive radiation of ladybird beetles.</title>
        <authorList>
            <person name="Li H.S."/>
            <person name="Tang X.F."/>
            <person name="Huang Y.H."/>
            <person name="Xu Z.Y."/>
            <person name="Chen M.L."/>
            <person name="Du X.Y."/>
            <person name="Qiu B.Y."/>
            <person name="Chen P.T."/>
            <person name="Zhang W."/>
            <person name="Slipinski A."/>
            <person name="Escalona H.E."/>
            <person name="Waterhouse R.M."/>
            <person name="Zwick A."/>
            <person name="Pang H."/>
        </authorList>
    </citation>
    <scope>NUCLEOTIDE SEQUENCE [LARGE SCALE GENOMIC DNA]</scope>
    <source>
        <strain evidence="10">SYSU2018</strain>
    </source>
</reference>
<proteinExistence type="inferred from homology"/>
<keyword evidence="5" id="KW-0539">Nucleus</keyword>
<evidence type="ECO:0000256" key="4">
    <source>
        <dbReference type="ARBA" id="ARBA00023163"/>
    </source>
</evidence>
<dbReference type="EMBL" id="JABFTP020000124">
    <property type="protein sequence ID" value="KAL3279674.1"/>
    <property type="molecule type" value="Genomic_DNA"/>
</dbReference>
<dbReference type="InterPro" id="IPR031176">
    <property type="entry name" value="ELL/occludin"/>
</dbReference>
<dbReference type="Gene3D" id="1.10.10.2670">
    <property type="entry name" value="E3 ubiquitin-protein ligase"/>
    <property type="match status" value="1"/>
</dbReference>
<comment type="similarity">
    <text evidence="2 6">Belongs to the ELL/occludin family.</text>
</comment>
<gene>
    <name evidence="10" type="ORF">HHI36_017180</name>
</gene>
<keyword evidence="7" id="KW-0175">Coiled coil</keyword>
<dbReference type="InterPro" id="IPR042065">
    <property type="entry name" value="E3_ELL-like"/>
</dbReference>
<comment type="subcellular location">
    <subcellularLocation>
        <location evidence="1">Nucleus</location>
    </subcellularLocation>
</comment>
<keyword evidence="11" id="KW-1185">Reference proteome</keyword>
<dbReference type="SUPFAM" id="SSF46785">
    <property type="entry name" value="Winged helix' DNA-binding domain"/>
    <property type="match status" value="1"/>
</dbReference>
<evidence type="ECO:0000256" key="5">
    <source>
        <dbReference type="ARBA" id="ARBA00023242"/>
    </source>
</evidence>
<feature type="compositionally biased region" description="Polar residues" evidence="8">
    <location>
        <begin position="79"/>
        <end position="123"/>
    </location>
</feature>
<dbReference type="AlphaFoldDB" id="A0ABD2NM81"/>
<feature type="region of interest" description="Disordered" evidence="8">
    <location>
        <begin position="438"/>
        <end position="479"/>
    </location>
</feature>
<evidence type="ECO:0000259" key="9">
    <source>
        <dbReference type="PROSITE" id="PS51980"/>
    </source>
</evidence>
<dbReference type="InterPro" id="IPR019464">
    <property type="entry name" value="ELL_N"/>
</dbReference>
<feature type="region of interest" description="Disordered" evidence="8">
    <location>
        <begin position="203"/>
        <end position="354"/>
    </location>
</feature>
<protein>
    <recommendedName>
        <fullName evidence="9">OCEL domain-containing protein</fullName>
    </recommendedName>
</protein>
<dbReference type="Pfam" id="PF07303">
    <property type="entry name" value="Occludin_ELL"/>
    <property type="match status" value="1"/>
</dbReference>
<dbReference type="GO" id="GO:0006366">
    <property type="term" value="P:transcription by RNA polymerase II"/>
    <property type="evidence" value="ECO:0007669"/>
    <property type="project" value="UniProtKB-ARBA"/>
</dbReference>
<dbReference type="Proteomes" id="UP001516400">
    <property type="component" value="Unassembled WGS sequence"/>
</dbReference>
<evidence type="ECO:0000256" key="3">
    <source>
        <dbReference type="ARBA" id="ARBA00023015"/>
    </source>
</evidence>
<keyword evidence="4" id="KW-0804">Transcription</keyword>
<dbReference type="Gene3D" id="6.10.140.340">
    <property type="match status" value="1"/>
</dbReference>
<dbReference type="PANTHER" id="PTHR23288:SF17">
    <property type="entry name" value="RNA POLYMERASE II ELONGATION FACTOR ELL"/>
    <property type="match status" value="1"/>
</dbReference>
<feature type="domain" description="OCEL" evidence="9">
    <location>
        <begin position="483"/>
        <end position="592"/>
    </location>
</feature>
<feature type="region of interest" description="Disordered" evidence="8">
    <location>
        <begin position="23"/>
        <end position="128"/>
    </location>
</feature>